<dbReference type="EMBL" id="CP136964">
    <property type="protein sequence ID" value="WOS96224.1"/>
    <property type="molecule type" value="Genomic_DNA"/>
</dbReference>
<organism evidence="11 12">
    <name type="scientific">Nosocomiicoccus massiliensis</name>
    <dbReference type="NCBI Taxonomy" id="1232430"/>
    <lineage>
        <taxon>Bacteria</taxon>
        <taxon>Bacillati</taxon>
        <taxon>Bacillota</taxon>
        <taxon>Bacilli</taxon>
        <taxon>Bacillales</taxon>
        <taxon>Staphylococcaceae</taxon>
        <taxon>Nosocomiicoccus</taxon>
    </lineage>
</organism>
<evidence type="ECO:0000256" key="3">
    <source>
        <dbReference type="ARBA" id="ARBA00013725"/>
    </source>
</evidence>
<comment type="catalytic activity">
    <reaction evidence="9 10">
        <text>RNA(n) + a ribonucleoside 5'-triphosphate = RNA(n+1) + diphosphate</text>
        <dbReference type="Rhea" id="RHEA:21248"/>
        <dbReference type="Rhea" id="RHEA-COMP:14527"/>
        <dbReference type="Rhea" id="RHEA-COMP:17342"/>
        <dbReference type="ChEBI" id="CHEBI:33019"/>
        <dbReference type="ChEBI" id="CHEBI:61557"/>
        <dbReference type="ChEBI" id="CHEBI:140395"/>
        <dbReference type="EC" id="2.7.7.6"/>
    </reaction>
</comment>
<dbReference type="HAMAP" id="MF_00366">
    <property type="entry name" value="RNApol_bact_RpoZ"/>
    <property type="match status" value="1"/>
</dbReference>
<dbReference type="Proteomes" id="UP000243626">
    <property type="component" value="Chromosome"/>
</dbReference>
<keyword evidence="6 10" id="KW-0548">Nucleotidyltransferase</keyword>
<reference evidence="12" key="1">
    <citation type="submission" date="2017-09" db="EMBL/GenBank/DDBJ databases">
        <title>Bacterial strain isolated from the female urinary microbiota.</title>
        <authorList>
            <person name="Thomas-White K."/>
            <person name="Kumar N."/>
            <person name="Forster S."/>
            <person name="Putonti C."/>
            <person name="Lawley T."/>
            <person name="Wolfe A.J."/>
        </authorList>
    </citation>
    <scope>NUCLEOTIDE SEQUENCE [LARGE SCALE GENOMIC DNA]</scope>
    <source>
        <strain evidence="12">UMB0959</strain>
    </source>
</reference>
<evidence type="ECO:0000256" key="10">
    <source>
        <dbReference type="HAMAP-Rule" id="MF_00366"/>
    </source>
</evidence>
<evidence type="ECO:0000256" key="9">
    <source>
        <dbReference type="ARBA" id="ARBA00048552"/>
    </source>
</evidence>
<evidence type="ECO:0000256" key="5">
    <source>
        <dbReference type="ARBA" id="ARBA00022679"/>
    </source>
</evidence>
<keyword evidence="12" id="KW-1185">Reference proteome</keyword>
<dbReference type="RefSeq" id="WP_068128850.1">
    <property type="nucleotide sequence ID" value="NZ_CP136964.1"/>
</dbReference>
<dbReference type="GO" id="GO:0006351">
    <property type="term" value="P:DNA-templated transcription"/>
    <property type="evidence" value="ECO:0007669"/>
    <property type="project" value="UniProtKB-UniRule"/>
</dbReference>
<name>A0AAF0YM22_9STAP</name>
<dbReference type="GO" id="GO:0003899">
    <property type="term" value="F:DNA-directed RNA polymerase activity"/>
    <property type="evidence" value="ECO:0007669"/>
    <property type="project" value="UniProtKB-UniRule"/>
</dbReference>
<dbReference type="InterPro" id="IPR006110">
    <property type="entry name" value="Pol_omega/Rpo6/RPB6"/>
</dbReference>
<evidence type="ECO:0000256" key="6">
    <source>
        <dbReference type="ARBA" id="ARBA00022695"/>
    </source>
</evidence>
<dbReference type="GO" id="GO:0003677">
    <property type="term" value="F:DNA binding"/>
    <property type="evidence" value="ECO:0007669"/>
    <property type="project" value="UniProtKB-UniRule"/>
</dbReference>
<evidence type="ECO:0000256" key="1">
    <source>
        <dbReference type="ARBA" id="ARBA00006711"/>
    </source>
</evidence>
<dbReference type="KEGG" id="nmy:CJ229_000340"/>
<dbReference type="SMART" id="SM01409">
    <property type="entry name" value="RNA_pol_Rpb6"/>
    <property type="match status" value="1"/>
</dbReference>
<comment type="similarity">
    <text evidence="1 10">Belongs to the RNA polymerase subunit omega family.</text>
</comment>
<evidence type="ECO:0000313" key="11">
    <source>
        <dbReference type="EMBL" id="WOS96224.1"/>
    </source>
</evidence>
<dbReference type="AlphaFoldDB" id="A0AAF0YM22"/>
<dbReference type="SUPFAM" id="SSF63562">
    <property type="entry name" value="RPB6/omega subunit-like"/>
    <property type="match status" value="1"/>
</dbReference>
<evidence type="ECO:0000256" key="4">
    <source>
        <dbReference type="ARBA" id="ARBA00022478"/>
    </source>
</evidence>
<dbReference type="EC" id="2.7.7.6" evidence="2 10"/>
<reference evidence="11 12" key="2">
    <citation type="submission" date="2023-10" db="EMBL/GenBank/DDBJ databases">
        <authorList>
            <person name="Choi B."/>
        </authorList>
    </citation>
    <scope>NUCLEOTIDE SEQUENCE [LARGE SCALE GENOMIC DNA]</scope>
    <source>
        <strain evidence="11 12">UMB0959</strain>
    </source>
</reference>
<keyword evidence="5 10" id="KW-0808">Transferase</keyword>
<dbReference type="NCBIfam" id="TIGR00690">
    <property type="entry name" value="rpoZ"/>
    <property type="match status" value="1"/>
</dbReference>
<proteinExistence type="inferred from homology"/>
<accession>A0AAF0YM22</accession>
<dbReference type="InterPro" id="IPR036161">
    <property type="entry name" value="RPB6/omega-like_sf"/>
</dbReference>
<comment type="subunit">
    <text evidence="10">The RNAP catalytic core consists of 2 alpha, 1 beta, 1 beta' and 1 omega subunit. When a sigma factor is associated with the core the holoenzyme is formed, which can initiate transcription.</text>
</comment>
<evidence type="ECO:0000256" key="2">
    <source>
        <dbReference type="ARBA" id="ARBA00012418"/>
    </source>
</evidence>
<evidence type="ECO:0000313" key="12">
    <source>
        <dbReference type="Proteomes" id="UP000243626"/>
    </source>
</evidence>
<dbReference type="GO" id="GO:0000428">
    <property type="term" value="C:DNA-directed RNA polymerase complex"/>
    <property type="evidence" value="ECO:0007669"/>
    <property type="project" value="UniProtKB-KW"/>
</dbReference>
<evidence type="ECO:0000256" key="8">
    <source>
        <dbReference type="ARBA" id="ARBA00029924"/>
    </source>
</evidence>
<sequence length="67" mass="7712">MLYPSLHELKENENSKYMIVIMAAKRARELQDHPEYAVFGGDTGYRSKKTVGMALEEIADKHVTRKD</sequence>
<comment type="function">
    <text evidence="10">Promotes RNA polymerase assembly. Latches the N- and C-terminal regions of the beta' subunit thereby facilitating its interaction with the beta and alpha subunits.</text>
</comment>
<dbReference type="Pfam" id="PF01192">
    <property type="entry name" value="RNA_pol_Rpb6"/>
    <property type="match status" value="1"/>
</dbReference>
<dbReference type="Gene3D" id="3.90.940.10">
    <property type="match status" value="1"/>
</dbReference>
<gene>
    <name evidence="10 11" type="primary">rpoZ</name>
    <name evidence="11" type="ORF">CJ229_000340</name>
</gene>
<keyword evidence="7 10" id="KW-0804">Transcription</keyword>
<keyword evidence="4 10" id="KW-0240">DNA-directed RNA polymerase</keyword>
<protein>
    <recommendedName>
        <fullName evidence="3 10">DNA-directed RNA polymerase subunit omega</fullName>
        <shortName evidence="10">RNAP omega subunit</shortName>
        <ecNumber evidence="2 10">2.7.7.6</ecNumber>
    </recommendedName>
    <alternativeName>
        <fullName evidence="10">RNA polymerase omega subunit</fullName>
    </alternativeName>
    <alternativeName>
        <fullName evidence="8 10">Transcriptase subunit omega</fullName>
    </alternativeName>
</protein>
<dbReference type="InterPro" id="IPR003716">
    <property type="entry name" value="DNA-dir_RNA_pol_omega"/>
</dbReference>
<evidence type="ECO:0000256" key="7">
    <source>
        <dbReference type="ARBA" id="ARBA00023163"/>
    </source>
</evidence>